<comment type="catalytic activity">
    <reaction evidence="7 8">
        <text>an N-acyl-L-alpha-aminoacyl-tRNA + H2O = an N-acyl-L-amino acid + a tRNA + H(+)</text>
        <dbReference type="Rhea" id="RHEA:54448"/>
        <dbReference type="Rhea" id="RHEA-COMP:10123"/>
        <dbReference type="Rhea" id="RHEA-COMP:13883"/>
        <dbReference type="ChEBI" id="CHEBI:15377"/>
        <dbReference type="ChEBI" id="CHEBI:15378"/>
        <dbReference type="ChEBI" id="CHEBI:59874"/>
        <dbReference type="ChEBI" id="CHEBI:78442"/>
        <dbReference type="ChEBI" id="CHEBI:138191"/>
        <dbReference type="EC" id="3.1.1.29"/>
    </reaction>
</comment>
<keyword evidence="3 7" id="KW-0378">Hydrolase</keyword>
<dbReference type="GO" id="GO:0004045">
    <property type="term" value="F:peptidyl-tRNA hydrolase activity"/>
    <property type="evidence" value="ECO:0007669"/>
    <property type="project" value="UniProtKB-UniRule"/>
</dbReference>
<proteinExistence type="inferred from homology"/>
<dbReference type="AlphaFoldDB" id="A0AA45HJ91"/>
<dbReference type="GO" id="GO:0000049">
    <property type="term" value="F:tRNA binding"/>
    <property type="evidence" value="ECO:0007669"/>
    <property type="project" value="UniProtKB-UniRule"/>
</dbReference>
<feature type="binding site" evidence="7">
    <location>
        <position position="64"/>
    </location>
    <ligand>
        <name>tRNA</name>
        <dbReference type="ChEBI" id="CHEBI:17843"/>
    </ligand>
</feature>
<feature type="binding site" evidence="7">
    <location>
        <position position="15"/>
    </location>
    <ligand>
        <name>tRNA</name>
        <dbReference type="ChEBI" id="CHEBI:17843"/>
    </ligand>
</feature>
<feature type="site" description="Discriminates between blocked and unblocked aminoacyl-tRNA" evidence="7">
    <location>
        <position position="10"/>
    </location>
</feature>
<dbReference type="EMBL" id="QGGI01000004">
    <property type="protein sequence ID" value="PWJ95696.1"/>
    <property type="molecule type" value="Genomic_DNA"/>
</dbReference>
<comment type="similarity">
    <text evidence="5 7 9">Belongs to the PTH family.</text>
</comment>
<feature type="binding site" evidence="7">
    <location>
        <position position="66"/>
    </location>
    <ligand>
        <name>tRNA</name>
        <dbReference type="ChEBI" id="CHEBI:17843"/>
    </ligand>
</feature>
<dbReference type="PANTHER" id="PTHR17224">
    <property type="entry name" value="PEPTIDYL-TRNA HYDROLASE"/>
    <property type="match status" value="1"/>
</dbReference>
<dbReference type="InterPro" id="IPR018171">
    <property type="entry name" value="Pept_tRNA_hydro_CS"/>
</dbReference>
<dbReference type="InterPro" id="IPR036416">
    <property type="entry name" value="Pept_tRNA_hydro_sf"/>
</dbReference>
<accession>A0AA45HJ91</accession>
<evidence type="ECO:0000256" key="7">
    <source>
        <dbReference type="HAMAP-Rule" id="MF_00083"/>
    </source>
</evidence>
<keyword evidence="4 7" id="KW-0694">RNA-binding</keyword>
<evidence type="ECO:0000256" key="6">
    <source>
        <dbReference type="ARBA" id="ARBA00050038"/>
    </source>
</evidence>
<comment type="function">
    <text evidence="7">Hydrolyzes ribosome-free peptidyl-tRNAs (with 1 or more amino acids incorporated), which drop off the ribosome during protein synthesis, or as a result of ribosome stalling.</text>
</comment>
<dbReference type="SUPFAM" id="SSF53178">
    <property type="entry name" value="Peptidyl-tRNA hydrolase-like"/>
    <property type="match status" value="1"/>
</dbReference>
<dbReference type="GO" id="GO:0072344">
    <property type="term" value="P:rescue of stalled ribosome"/>
    <property type="evidence" value="ECO:0007669"/>
    <property type="project" value="UniProtKB-UniRule"/>
</dbReference>
<evidence type="ECO:0000313" key="11">
    <source>
        <dbReference type="Proteomes" id="UP000245921"/>
    </source>
</evidence>
<organism evidence="10 11">
    <name type="scientific">Oceanotoga teriensis</name>
    <dbReference type="NCBI Taxonomy" id="515440"/>
    <lineage>
        <taxon>Bacteria</taxon>
        <taxon>Thermotogati</taxon>
        <taxon>Thermotogota</taxon>
        <taxon>Thermotogae</taxon>
        <taxon>Petrotogales</taxon>
        <taxon>Petrotogaceae</taxon>
        <taxon>Oceanotoga</taxon>
    </lineage>
</organism>
<keyword evidence="11" id="KW-1185">Reference proteome</keyword>
<keyword evidence="7" id="KW-0963">Cytoplasm</keyword>
<dbReference type="HAMAP" id="MF_00083">
    <property type="entry name" value="Pept_tRNA_hydro_bact"/>
    <property type="match status" value="1"/>
</dbReference>
<evidence type="ECO:0000256" key="1">
    <source>
        <dbReference type="ARBA" id="ARBA00013260"/>
    </source>
</evidence>
<evidence type="ECO:0000256" key="4">
    <source>
        <dbReference type="ARBA" id="ARBA00022884"/>
    </source>
</evidence>
<dbReference type="Gene3D" id="3.40.50.1470">
    <property type="entry name" value="Peptidyl-tRNA hydrolase"/>
    <property type="match status" value="1"/>
</dbReference>
<keyword evidence="2 7" id="KW-0820">tRNA-binding</keyword>
<evidence type="ECO:0000256" key="5">
    <source>
        <dbReference type="ARBA" id="ARBA00038063"/>
    </source>
</evidence>
<comment type="function">
    <text evidence="7">Catalyzes the release of premature peptidyl moieties from peptidyl-tRNA molecules trapped in stalled 50S ribosomal subunits, and thus maintains levels of free tRNAs and 50S ribosomes.</text>
</comment>
<dbReference type="FunFam" id="3.40.50.1470:FF:000001">
    <property type="entry name" value="Peptidyl-tRNA hydrolase"/>
    <property type="match status" value="1"/>
</dbReference>
<name>A0AA45HJ91_9BACT</name>
<dbReference type="Proteomes" id="UP000245921">
    <property type="component" value="Unassembled WGS sequence"/>
</dbReference>
<dbReference type="PROSITE" id="PS01195">
    <property type="entry name" value="PEPT_TRNA_HYDROL_1"/>
    <property type="match status" value="1"/>
</dbReference>
<comment type="subcellular location">
    <subcellularLocation>
        <location evidence="7">Cytoplasm</location>
    </subcellularLocation>
</comment>
<dbReference type="PROSITE" id="PS01196">
    <property type="entry name" value="PEPT_TRNA_HYDROL_2"/>
    <property type="match status" value="1"/>
</dbReference>
<comment type="subunit">
    <text evidence="7">Monomer.</text>
</comment>
<evidence type="ECO:0000256" key="2">
    <source>
        <dbReference type="ARBA" id="ARBA00022555"/>
    </source>
</evidence>
<evidence type="ECO:0000256" key="3">
    <source>
        <dbReference type="ARBA" id="ARBA00022801"/>
    </source>
</evidence>
<dbReference type="Pfam" id="PF01195">
    <property type="entry name" value="Pept_tRNA_hydro"/>
    <property type="match status" value="1"/>
</dbReference>
<dbReference type="CDD" id="cd00462">
    <property type="entry name" value="PTH"/>
    <property type="match status" value="1"/>
</dbReference>
<dbReference type="InterPro" id="IPR001328">
    <property type="entry name" value="Pept_tRNA_hydro"/>
</dbReference>
<feature type="site" description="Stabilizes the basic form of H active site to accept a proton" evidence="7">
    <location>
        <position position="92"/>
    </location>
</feature>
<dbReference type="EC" id="3.1.1.29" evidence="1 7"/>
<reference evidence="10 11" key="1">
    <citation type="submission" date="2018-05" db="EMBL/GenBank/DDBJ databases">
        <title>Genomic Encyclopedia of Type Strains, Phase IV (KMG-IV): sequencing the most valuable type-strain genomes for metagenomic binning, comparative biology and taxonomic classification.</title>
        <authorList>
            <person name="Goeker M."/>
        </authorList>
    </citation>
    <scope>NUCLEOTIDE SEQUENCE [LARGE SCALE GENOMIC DNA]</scope>
    <source>
        <strain evidence="10 11">DSM 24906</strain>
    </source>
</reference>
<dbReference type="GO" id="GO:0006515">
    <property type="term" value="P:protein quality control for misfolded or incompletely synthesized proteins"/>
    <property type="evidence" value="ECO:0007669"/>
    <property type="project" value="UniProtKB-UniRule"/>
</dbReference>
<evidence type="ECO:0000256" key="9">
    <source>
        <dbReference type="RuleBase" id="RU004320"/>
    </source>
</evidence>
<dbReference type="GO" id="GO:0005737">
    <property type="term" value="C:cytoplasm"/>
    <property type="evidence" value="ECO:0007669"/>
    <property type="project" value="UniProtKB-SubCell"/>
</dbReference>
<dbReference type="RefSeq" id="WP_109604227.1">
    <property type="nucleotide sequence ID" value="NZ_QGGI01000004.1"/>
</dbReference>
<evidence type="ECO:0000313" key="10">
    <source>
        <dbReference type="EMBL" id="PWJ95696.1"/>
    </source>
</evidence>
<protein>
    <recommendedName>
        <fullName evidence="6 7">Peptidyl-tRNA hydrolase</fullName>
        <shortName evidence="7">Pth</shortName>
        <ecNumber evidence="1 7">3.1.1.29</ecNumber>
    </recommendedName>
</protein>
<gene>
    <name evidence="7" type="primary">pth</name>
    <name evidence="10" type="ORF">C7380_104112</name>
</gene>
<evidence type="ECO:0000256" key="8">
    <source>
        <dbReference type="RuleBase" id="RU000673"/>
    </source>
</evidence>
<dbReference type="PANTHER" id="PTHR17224:SF1">
    <property type="entry name" value="PEPTIDYL-TRNA HYDROLASE"/>
    <property type="match status" value="1"/>
</dbReference>
<feature type="binding site" evidence="7">
    <location>
        <position position="113"/>
    </location>
    <ligand>
        <name>tRNA</name>
        <dbReference type="ChEBI" id="CHEBI:17843"/>
    </ligand>
</feature>
<comment type="caution">
    <text evidence="10">The sequence shown here is derived from an EMBL/GenBank/DDBJ whole genome shotgun (WGS) entry which is preliminary data.</text>
</comment>
<feature type="active site" description="Proton acceptor" evidence="7">
    <location>
        <position position="20"/>
    </location>
</feature>
<dbReference type="NCBIfam" id="TIGR00447">
    <property type="entry name" value="pth"/>
    <property type="match status" value="1"/>
</dbReference>
<sequence>MKKIIIGLGNPGPRYVFTRHNVGFLTVDRFVELNKRYIDYKKISAKTFEGFETNEYVIVKPITYMNLSGQSLFELKKKYGEIEAQNIIVVYDDVELDLGKMRIRPKGSAGGHNGVKSIIGALNSDDFARIRIGVNKKPPYMDLADYVLSEFSKNELENIYKIIDPACEALEELLNEDVQNVMNKFNGKNFLDA</sequence>